<evidence type="ECO:0000256" key="4">
    <source>
        <dbReference type="ARBA" id="ARBA00023180"/>
    </source>
</evidence>
<feature type="chain" id="PRO_5028102810" evidence="7">
    <location>
        <begin position="19"/>
        <end position="346"/>
    </location>
</feature>
<evidence type="ECO:0000259" key="8">
    <source>
        <dbReference type="PROSITE" id="PS50835"/>
    </source>
</evidence>
<evidence type="ECO:0000256" key="3">
    <source>
        <dbReference type="ARBA" id="ARBA00023136"/>
    </source>
</evidence>
<evidence type="ECO:0000313" key="10">
    <source>
        <dbReference type="RefSeq" id="XP_031438684.1"/>
    </source>
</evidence>
<evidence type="ECO:0000256" key="2">
    <source>
        <dbReference type="ARBA" id="ARBA00022729"/>
    </source>
</evidence>
<dbReference type="RefSeq" id="XP_031438684.1">
    <property type="nucleotide sequence ID" value="XM_031582824.2"/>
</dbReference>
<dbReference type="InterPro" id="IPR013783">
    <property type="entry name" value="Ig-like_fold"/>
</dbReference>
<dbReference type="PROSITE" id="PS50835">
    <property type="entry name" value="IG_LIKE"/>
    <property type="match status" value="2"/>
</dbReference>
<proteinExistence type="predicted"/>
<comment type="subcellular location">
    <subcellularLocation>
        <location evidence="1">Membrane</location>
    </subcellularLocation>
</comment>
<feature type="region of interest" description="Disordered" evidence="5">
    <location>
        <begin position="311"/>
        <end position="346"/>
    </location>
</feature>
<dbReference type="Proteomes" id="UP000515152">
    <property type="component" value="Chromosome 16"/>
</dbReference>
<protein>
    <submittedName>
        <fullName evidence="10">CD48 antigen-like isoform X2</fullName>
    </submittedName>
</protein>
<sequence length="346" mass="37585">MKQQVWIIFFLAVPLCSSVQVHNATVNGDVTLSPVGISTVRSVVWKFGIDKVAEFDPSFSEDVKIFGNYRGRTTLDKETGSITISKLTLEDSGTFSVEVDSVLMPDLYRLEVHEAVYNVTIIKADSSNSSCELLCTAKPFSGEASFNYVWIKNGQFLTNGPHLTVNKSHLSYSYTCNASNPVSWKNTTVKDICKKAVNNVDIRKADSSNSLCELLCEAKTSSGEASLNYVWIKNGQFLSHESHLTVSKSDLSHSYTCNASNPVSWKITTVKAKEICKAPNRWLIPVVVVLASIGVIGIGAVGWRLYQNRDSKPDDDPAVNGTGAGSNRDTGAPNGESGGLVDKSTV</sequence>
<dbReference type="SUPFAM" id="SSF48726">
    <property type="entry name" value="Immunoglobulin"/>
    <property type="match status" value="3"/>
</dbReference>
<keyword evidence="2 7" id="KW-0732">Signal</keyword>
<keyword evidence="6" id="KW-0812">Transmembrane</keyword>
<dbReference type="AlphaFoldDB" id="A0A6P8GHP8"/>
<feature type="domain" description="Ig-like" evidence="8">
    <location>
        <begin position="105"/>
        <end position="180"/>
    </location>
</feature>
<feature type="domain" description="Ig-like" evidence="8">
    <location>
        <begin position="181"/>
        <end position="268"/>
    </location>
</feature>
<evidence type="ECO:0000256" key="1">
    <source>
        <dbReference type="ARBA" id="ARBA00004370"/>
    </source>
</evidence>
<organism evidence="9 10">
    <name type="scientific">Clupea harengus</name>
    <name type="common">Atlantic herring</name>
    <dbReference type="NCBI Taxonomy" id="7950"/>
    <lineage>
        <taxon>Eukaryota</taxon>
        <taxon>Metazoa</taxon>
        <taxon>Chordata</taxon>
        <taxon>Craniata</taxon>
        <taxon>Vertebrata</taxon>
        <taxon>Euteleostomi</taxon>
        <taxon>Actinopterygii</taxon>
        <taxon>Neopterygii</taxon>
        <taxon>Teleostei</taxon>
        <taxon>Clupei</taxon>
        <taxon>Clupeiformes</taxon>
        <taxon>Clupeoidei</taxon>
        <taxon>Clupeidae</taxon>
        <taxon>Clupea</taxon>
    </lineage>
</organism>
<evidence type="ECO:0000256" key="7">
    <source>
        <dbReference type="SAM" id="SignalP"/>
    </source>
</evidence>
<dbReference type="CDD" id="cd00096">
    <property type="entry name" value="Ig"/>
    <property type="match status" value="1"/>
</dbReference>
<reference evidence="10" key="1">
    <citation type="submission" date="2025-08" db="UniProtKB">
        <authorList>
            <consortium name="RefSeq"/>
        </authorList>
    </citation>
    <scope>IDENTIFICATION</scope>
</reference>
<feature type="signal peptide" evidence="7">
    <location>
        <begin position="1"/>
        <end position="18"/>
    </location>
</feature>
<dbReference type="PANTHER" id="PTHR12080">
    <property type="entry name" value="SIGNALING LYMPHOCYTIC ACTIVATION MOLECULE"/>
    <property type="match status" value="1"/>
</dbReference>
<keyword evidence="9" id="KW-1185">Reference proteome</keyword>
<evidence type="ECO:0000256" key="5">
    <source>
        <dbReference type="SAM" id="MobiDB-lite"/>
    </source>
</evidence>
<dbReference type="InterPro" id="IPR015631">
    <property type="entry name" value="CD2/SLAM_rcpt"/>
</dbReference>
<gene>
    <name evidence="10" type="primary">LOC105889602</name>
</gene>
<dbReference type="InterPro" id="IPR007110">
    <property type="entry name" value="Ig-like_dom"/>
</dbReference>
<keyword evidence="6" id="KW-1133">Transmembrane helix</keyword>
<dbReference type="InterPro" id="IPR036179">
    <property type="entry name" value="Ig-like_dom_sf"/>
</dbReference>
<evidence type="ECO:0000256" key="6">
    <source>
        <dbReference type="SAM" id="Phobius"/>
    </source>
</evidence>
<feature type="transmembrane region" description="Helical" evidence="6">
    <location>
        <begin position="282"/>
        <end position="303"/>
    </location>
</feature>
<evidence type="ECO:0000313" key="9">
    <source>
        <dbReference type="Proteomes" id="UP000515152"/>
    </source>
</evidence>
<dbReference type="Gene3D" id="2.60.40.10">
    <property type="entry name" value="Immunoglobulins"/>
    <property type="match status" value="3"/>
</dbReference>
<dbReference type="GeneID" id="105889602"/>
<name>A0A6P8GHP8_CLUHA</name>
<dbReference type="GO" id="GO:0016020">
    <property type="term" value="C:membrane"/>
    <property type="evidence" value="ECO:0007669"/>
    <property type="project" value="UniProtKB-SubCell"/>
</dbReference>
<keyword evidence="4" id="KW-0325">Glycoprotein</keyword>
<keyword evidence="3 6" id="KW-0472">Membrane</keyword>
<accession>A0A6P8GHP8</accession>
<dbReference type="OrthoDB" id="8963023at2759"/>
<dbReference type="PANTHER" id="PTHR12080:SF55">
    <property type="entry name" value="LYMPHOCYTE FUNCTION-ASSOCIATED ANTIGEN 3"/>
    <property type="match status" value="1"/>
</dbReference>